<keyword evidence="2" id="KW-1185">Reference proteome</keyword>
<accession>A0AAW1VP25</accession>
<name>A0AAW1VP25_RUBAR</name>
<proteinExistence type="predicted"/>
<organism evidence="1 2">
    <name type="scientific">Rubus argutus</name>
    <name type="common">Southern blackberry</name>
    <dbReference type="NCBI Taxonomy" id="59490"/>
    <lineage>
        <taxon>Eukaryota</taxon>
        <taxon>Viridiplantae</taxon>
        <taxon>Streptophyta</taxon>
        <taxon>Embryophyta</taxon>
        <taxon>Tracheophyta</taxon>
        <taxon>Spermatophyta</taxon>
        <taxon>Magnoliopsida</taxon>
        <taxon>eudicotyledons</taxon>
        <taxon>Gunneridae</taxon>
        <taxon>Pentapetalae</taxon>
        <taxon>rosids</taxon>
        <taxon>fabids</taxon>
        <taxon>Rosales</taxon>
        <taxon>Rosaceae</taxon>
        <taxon>Rosoideae</taxon>
        <taxon>Rosoideae incertae sedis</taxon>
        <taxon>Rubus</taxon>
    </lineage>
</organism>
<gene>
    <name evidence="1" type="ORF">M0R45_002448</name>
</gene>
<dbReference type="PANTHER" id="PTHR35480:SF1">
    <property type="entry name" value="MATERNAL EFFECT EMBRYO ARREST 22"/>
    <property type="match status" value="1"/>
</dbReference>
<dbReference type="EMBL" id="JBEDUW010000041">
    <property type="protein sequence ID" value="KAK9907084.1"/>
    <property type="molecule type" value="Genomic_DNA"/>
</dbReference>
<comment type="caution">
    <text evidence="1">The sequence shown here is derived from an EMBL/GenBank/DDBJ whole genome shotgun (WGS) entry which is preliminary data.</text>
</comment>
<reference evidence="1 2" key="1">
    <citation type="journal article" date="2023" name="G3 (Bethesda)">
        <title>A chromosome-length genome assembly and annotation of blackberry (Rubus argutus, cv. 'Hillquist').</title>
        <authorList>
            <person name="Bruna T."/>
            <person name="Aryal R."/>
            <person name="Dudchenko O."/>
            <person name="Sargent D.J."/>
            <person name="Mead D."/>
            <person name="Buti M."/>
            <person name="Cavallini A."/>
            <person name="Hytonen T."/>
            <person name="Andres J."/>
            <person name="Pham M."/>
            <person name="Weisz D."/>
            <person name="Mascagni F."/>
            <person name="Usai G."/>
            <person name="Natali L."/>
            <person name="Bassil N."/>
            <person name="Fernandez G.E."/>
            <person name="Lomsadze A."/>
            <person name="Armour M."/>
            <person name="Olukolu B."/>
            <person name="Poorten T."/>
            <person name="Britton C."/>
            <person name="Davik J."/>
            <person name="Ashrafi H."/>
            <person name="Aiden E.L."/>
            <person name="Borodovsky M."/>
            <person name="Worthington M."/>
        </authorList>
    </citation>
    <scope>NUCLEOTIDE SEQUENCE [LARGE SCALE GENOMIC DNA]</scope>
    <source>
        <strain evidence="1">PI 553951</strain>
    </source>
</reference>
<dbReference type="Proteomes" id="UP001457282">
    <property type="component" value="Unassembled WGS sequence"/>
</dbReference>
<dbReference type="PANTHER" id="PTHR35480">
    <property type="entry name" value="MATERNAL EFFECT EMBRYO ARREST 22"/>
    <property type="match status" value="1"/>
</dbReference>
<dbReference type="AlphaFoldDB" id="A0AAW1VP25"/>
<evidence type="ECO:0000313" key="1">
    <source>
        <dbReference type="EMBL" id="KAK9907084.1"/>
    </source>
</evidence>
<evidence type="ECO:0008006" key="3">
    <source>
        <dbReference type="Google" id="ProtNLM"/>
    </source>
</evidence>
<protein>
    <recommendedName>
        <fullName evidence="3">MMS19 nucleotide excision repair protein</fullName>
    </recommendedName>
</protein>
<evidence type="ECO:0000313" key="2">
    <source>
        <dbReference type="Proteomes" id="UP001457282"/>
    </source>
</evidence>
<sequence>MKSIVTFLEGDRLSDSAGSCIPSVSNLGNELCPCVRCPFSEDAVSVDTATSLLLESLKKNAFLGPVSQDELECNSNSNLTVYNLSDLLSLVELVAFNMSWAWTSVKVVPQLLKILESCKFENVNAGIVVLLGQLGRLGVDSVGYDDKGVEFLRHELSAFLCRGFSTSAGLPTQIATATSLLGLMSFDFKTIVQSNVNPPAVASQSDLAQSIRKWFSLLPKKQQELSFSLLQTASVDRM</sequence>